<dbReference type="Gene3D" id="3.30.110.20">
    <property type="entry name" value="Alba-like domain"/>
    <property type="match status" value="1"/>
</dbReference>
<dbReference type="InterPro" id="IPR014560">
    <property type="entry name" value="UCP030333_Alba"/>
</dbReference>
<organism evidence="3 4">
    <name type="scientific">Coccomyxa viridis</name>
    <dbReference type="NCBI Taxonomy" id="1274662"/>
    <lineage>
        <taxon>Eukaryota</taxon>
        <taxon>Viridiplantae</taxon>
        <taxon>Chlorophyta</taxon>
        <taxon>core chlorophytes</taxon>
        <taxon>Trebouxiophyceae</taxon>
        <taxon>Trebouxiophyceae incertae sedis</taxon>
        <taxon>Coccomyxaceae</taxon>
        <taxon>Coccomyxa</taxon>
    </lineage>
</organism>
<dbReference type="InterPro" id="IPR002775">
    <property type="entry name" value="DNA/RNA-bd_Alba-like"/>
</dbReference>
<reference evidence="3 4" key="1">
    <citation type="submission" date="2024-06" db="EMBL/GenBank/DDBJ databases">
        <authorList>
            <person name="Kraege A."/>
            <person name="Thomma B."/>
        </authorList>
    </citation>
    <scope>NUCLEOTIDE SEQUENCE [LARGE SCALE GENOMIC DNA]</scope>
</reference>
<name>A0ABP1FLN5_9CHLO</name>
<feature type="compositionally biased region" description="Low complexity" evidence="1">
    <location>
        <begin position="138"/>
        <end position="154"/>
    </location>
</feature>
<evidence type="ECO:0000313" key="3">
    <source>
        <dbReference type="EMBL" id="CAL5220878.1"/>
    </source>
</evidence>
<evidence type="ECO:0000313" key="4">
    <source>
        <dbReference type="Proteomes" id="UP001497392"/>
    </source>
</evidence>
<dbReference type="SUPFAM" id="SSF82704">
    <property type="entry name" value="AlbA-like"/>
    <property type="match status" value="1"/>
</dbReference>
<evidence type="ECO:0000259" key="2">
    <source>
        <dbReference type="Pfam" id="PF01918"/>
    </source>
</evidence>
<dbReference type="EMBL" id="CAXHTA020000004">
    <property type="protein sequence ID" value="CAL5220878.1"/>
    <property type="molecule type" value="Genomic_DNA"/>
</dbReference>
<sequence length="165" mass="17395">MQQGRPGGSGAHPARIQVSTSKKPLFFYVNLAKRFLQEHGEVQLSALGLAISSMVTVAEILKSGQWAVERKITTGLDTTDDAGRERPVQKAKMEIIMVKTPQFDSLMEASSSGQQQQQQGSSSDSPDPPAGTPPDAPPDASTAPPSASQASGSGEVRGTQNPPIR</sequence>
<evidence type="ECO:0000256" key="1">
    <source>
        <dbReference type="SAM" id="MobiDB-lite"/>
    </source>
</evidence>
<feature type="domain" description="DNA/RNA-binding protein Alba-like" evidence="2">
    <location>
        <begin position="18"/>
        <end position="64"/>
    </location>
</feature>
<keyword evidence="4" id="KW-1185">Reference proteome</keyword>
<feature type="region of interest" description="Disordered" evidence="1">
    <location>
        <begin position="99"/>
        <end position="165"/>
    </location>
</feature>
<gene>
    <name evidence="3" type="primary">g2966</name>
    <name evidence="3" type="ORF">VP750_LOCUS2537</name>
</gene>
<feature type="compositionally biased region" description="Pro residues" evidence="1">
    <location>
        <begin position="126"/>
        <end position="137"/>
    </location>
</feature>
<feature type="compositionally biased region" description="Low complexity" evidence="1">
    <location>
        <begin position="109"/>
        <end position="125"/>
    </location>
</feature>
<dbReference type="Proteomes" id="UP001497392">
    <property type="component" value="Unassembled WGS sequence"/>
</dbReference>
<dbReference type="PANTHER" id="PTHR31947:SF36">
    <property type="entry name" value="DNA_RNA-BINDING PROTEIN ALBA-LIKE DOMAIN-CONTAINING PROTEIN"/>
    <property type="match status" value="1"/>
</dbReference>
<dbReference type="Pfam" id="PF01918">
    <property type="entry name" value="Alba"/>
    <property type="match status" value="1"/>
</dbReference>
<accession>A0ABP1FLN5</accession>
<proteinExistence type="predicted"/>
<dbReference type="InterPro" id="IPR036882">
    <property type="entry name" value="Alba-like_dom_sf"/>
</dbReference>
<dbReference type="PANTHER" id="PTHR31947">
    <property type="entry name" value="DNA/RNA-BINDING PROTEIN ALBA 3"/>
    <property type="match status" value="1"/>
</dbReference>
<comment type="caution">
    <text evidence="3">The sequence shown here is derived from an EMBL/GenBank/DDBJ whole genome shotgun (WGS) entry which is preliminary data.</text>
</comment>
<protein>
    <submittedName>
        <fullName evidence="3">G2966 protein</fullName>
    </submittedName>
</protein>